<evidence type="ECO:0000313" key="2">
    <source>
        <dbReference type="Proteomes" id="UP000601435"/>
    </source>
</evidence>
<keyword evidence="2" id="KW-1185">Reference proteome</keyword>
<dbReference type="Proteomes" id="UP000601435">
    <property type="component" value="Unassembled WGS sequence"/>
</dbReference>
<name>A0A813CD25_9DINO</name>
<protein>
    <submittedName>
        <fullName evidence="1">Pkd2 protein</fullName>
    </submittedName>
</protein>
<evidence type="ECO:0000313" key="1">
    <source>
        <dbReference type="EMBL" id="CAE7940210.1"/>
    </source>
</evidence>
<sequence length="240" mass="27868">ASYDEEAGILDFSNPQDQHRFITVFKKAHMEIASQMTKDVVTPDEEAEKHQAAGVGSLEDKPELVDLQAHVEKRWEQEMESEALGIVEDPQAQSTVQTIQDNLNRELEKSSHPAEEIWLDALLTVLEDANALEKLQKLFLPRPMIEPKKAHEWSAFIRKKLILERRLNHFLRWLQEEARVKHYEYVREMAVSKERVLKQQSLVLTDYLQTLDVQIEKLTAEINLLDKKNLSMRAHVSPLL</sequence>
<gene>
    <name evidence="1" type="primary">pkd2</name>
    <name evidence="1" type="ORF">SNEC2469_LOCUS33808</name>
</gene>
<reference evidence="1" key="1">
    <citation type="submission" date="2021-02" db="EMBL/GenBank/DDBJ databases">
        <authorList>
            <person name="Dougan E. K."/>
            <person name="Rhodes N."/>
            <person name="Thang M."/>
            <person name="Chan C."/>
        </authorList>
    </citation>
    <scope>NUCLEOTIDE SEQUENCE</scope>
</reference>
<proteinExistence type="predicted"/>
<accession>A0A813CD25</accession>
<organism evidence="1 2">
    <name type="scientific">Symbiodinium necroappetens</name>
    <dbReference type="NCBI Taxonomy" id="1628268"/>
    <lineage>
        <taxon>Eukaryota</taxon>
        <taxon>Sar</taxon>
        <taxon>Alveolata</taxon>
        <taxon>Dinophyceae</taxon>
        <taxon>Suessiales</taxon>
        <taxon>Symbiodiniaceae</taxon>
        <taxon>Symbiodinium</taxon>
    </lineage>
</organism>
<dbReference type="OrthoDB" id="422888at2759"/>
<dbReference type="AlphaFoldDB" id="A0A813CD25"/>
<comment type="caution">
    <text evidence="1">The sequence shown here is derived from an EMBL/GenBank/DDBJ whole genome shotgun (WGS) entry which is preliminary data.</text>
</comment>
<dbReference type="EMBL" id="CAJNJA010090696">
    <property type="protein sequence ID" value="CAE7940210.1"/>
    <property type="molecule type" value="Genomic_DNA"/>
</dbReference>
<feature type="non-terminal residue" evidence="1">
    <location>
        <position position="240"/>
    </location>
</feature>